<name>X5DR51_9CORY</name>
<dbReference type="EMBL" id="CP006842">
    <property type="protein sequence ID" value="AHW63147.1"/>
    <property type="molecule type" value="Genomic_DNA"/>
</dbReference>
<sequence length="225" mass="23659">MTTTQHPERYRPEPSGRFAADLSLSDDTTTAGSGGSGGSGESPQPVPHAPQPTASPLARGWTIVLGIVLLGLTAVIVRDVLVLNGSVSGSQLLPPVFDWFATVQSESWMLWAGIGCALVAVFFLLVTVRPRRRTHMAFGDGSELYARPVDVARLSTATARRVPGVLSAHTVTTRKKISVKVVTAVTPESAETIRARVSTHVSELSALLVPAPSVQVTVTSGGEGR</sequence>
<evidence type="ECO:0000313" key="3">
    <source>
        <dbReference type="EMBL" id="AHW63147.1"/>
    </source>
</evidence>
<dbReference type="RefSeq" id="WP_038546248.1">
    <property type="nucleotide sequence ID" value="NZ_CP006842.1"/>
</dbReference>
<dbReference type="HOGENOM" id="CLU_096021_1_0_11"/>
<gene>
    <name evidence="3" type="ORF">CGLY_03495</name>
</gene>
<keyword evidence="2" id="KW-0812">Transmembrane</keyword>
<dbReference type="eggNOG" id="COG1302">
    <property type="taxonomic scope" value="Bacteria"/>
</dbReference>
<protein>
    <submittedName>
        <fullName evidence="3">Putative membrane protein</fullName>
    </submittedName>
</protein>
<accession>X5DR51</accession>
<organism evidence="3 4">
    <name type="scientific">Corynebacterium glyciniphilum AJ 3170</name>
    <dbReference type="NCBI Taxonomy" id="1404245"/>
    <lineage>
        <taxon>Bacteria</taxon>
        <taxon>Bacillati</taxon>
        <taxon>Actinomycetota</taxon>
        <taxon>Actinomycetes</taxon>
        <taxon>Mycobacteriales</taxon>
        <taxon>Corynebacteriaceae</taxon>
        <taxon>Corynebacterium</taxon>
    </lineage>
</organism>
<feature type="region of interest" description="Disordered" evidence="1">
    <location>
        <begin position="1"/>
        <end position="53"/>
    </location>
</feature>
<evidence type="ECO:0000256" key="2">
    <source>
        <dbReference type="SAM" id="Phobius"/>
    </source>
</evidence>
<feature type="compositionally biased region" description="Low complexity" evidence="1">
    <location>
        <begin position="19"/>
        <end position="31"/>
    </location>
</feature>
<feature type="transmembrane region" description="Helical" evidence="2">
    <location>
        <begin position="63"/>
        <end position="88"/>
    </location>
</feature>
<reference evidence="3 4" key="1">
    <citation type="journal article" date="2015" name="Int. J. Syst. Evol. Microbiol.">
        <title>Revisiting Corynebacterium glyciniphilum (ex Kubota et al., 1972) sp. nov., nom. rev., isolated from putrefied banana.</title>
        <authorList>
            <person name="Al-Dilaimi A."/>
            <person name="Bednarz H."/>
            <person name="Lomker A."/>
            <person name="Niehaus K."/>
            <person name="Kalinowski J."/>
            <person name="Ruckert C."/>
        </authorList>
    </citation>
    <scope>NUCLEOTIDE SEQUENCE [LARGE SCALE GENOMIC DNA]</scope>
    <source>
        <strain evidence="3">AJ 3170</strain>
    </source>
</reference>
<evidence type="ECO:0000256" key="1">
    <source>
        <dbReference type="SAM" id="MobiDB-lite"/>
    </source>
</evidence>
<dbReference type="KEGG" id="cgy:CGLY_03495"/>
<feature type="transmembrane region" description="Helical" evidence="2">
    <location>
        <begin position="108"/>
        <end position="128"/>
    </location>
</feature>
<dbReference type="Proteomes" id="UP000023703">
    <property type="component" value="Chromosome"/>
</dbReference>
<dbReference type="AlphaFoldDB" id="X5DR51"/>
<keyword evidence="4" id="KW-1185">Reference proteome</keyword>
<proteinExistence type="predicted"/>
<dbReference type="STRING" id="1404245.CGLY_03495"/>
<evidence type="ECO:0000313" key="4">
    <source>
        <dbReference type="Proteomes" id="UP000023703"/>
    </source>
</evidence>
<feature type="compositionally biased region" description="Basic and acidic residues" evidence="1">
    <location>
        <begin position="1"/>
        <end position="14"/>
    </location>
</feature>
<keyword evidence="2" id="KW-0472">Membrane</keyword>
<keyword evidence="2" id="KW-1133">Transmembrane helix</keyword>